<dbReference type="Gene3D" id="2.40.160.20">
    <property type="match status" value="1"/>
</dbReference>
<evidence type="ECO:0008006" key="3">
    <source>
        <dbReference type="Google" id="ProtNLM"/>
    </source>
</evidence>
<dbReference type="EMBL" id="JAAABI010000002">
    <property type="protein sequence ID" value="NAY91596.1"/>
    <property type="molecule type" value="Genomic_DNA"/>
</dbReference>
<accession>A0A964TCE0</accession>
<protein>
    <recommendedName>
        <fullName evidence="3">Outer membrane protein beta-barrel domain-containing protein</fullName>
    </recommendedName>
</protein>
<comment type="caution">
    <text evidence="1">The sequence shown here is derived from an EMBL/GenBank/DDBJ whole genome shotgun (WGS) entry which is preliminary data.</text>
</comment>
<dbReference type="AlphaFoldDB" id="A0A964TCE0"/>
<dbReference type="RefSeq" id="WP_166523010.1">
    <property type="nucleotide sequence ID" value="NZ_JAAABI010000002.1"/>
</dbReference>
<evidence type="ECO:0000313" key="1">
    <source>
        <dbReference type="EMBL" id="NAY91596.1"/>
    </source>
</evidence>
<gene>
    <name evidence="1" type="ORF">GTQ34_06680</name>
</gene>
<dbReference type="InterPro" id="IPR011250">
    <property type="entry name" value="OMP/PagP_B-barrel"/>
</dbReference>
<dbReference type="Proteomes" id="UP000667650">
    <property type="component" value="Unassembled WGS sequence"/>
</dbReference>
<keyword evidence="2" id="KW-1185">Reference proteome</keyword>
<organism evidence="1 2">
    <name type="scientific">Flagellimonas ochracea</name>
    <dbReference type="NCBI Taxonomy" id="2696472"/>
    <lineage>
        <taxon>Bacteria</taxon>
        <taxon>Pseudomonadati</taxon>
        <taxon>Bacteroidota</taxon>
        <taxon>Flavobacteriia</taxon>
        <taxon>Flavobacteriales</taxon>
        <taxon>Flavobacteriaceae</taxon>
        <taxon>Flagellimonas</taxon>
    </lineage>
</organism>
<reference evidence="1" key="1">
    <citation type="submission" date="2020-01" db="EMBL/GenBank/DDBJ databases">
        <title>Muricauda ochracea sp. nov., isolated from a tidal flat of Garorim bay in Korea.</title>
        <authorList>
            <person name="Kim D."/>
            <person name="Yoo Y."/>
            <person name="Kim J.-J."/>
        </authorList>
    </citation>
    <scope>NUCLEOTIDE SEQUENCE</scope>
    <source>
        <strain evidence="1">JGD-17</strain>
    </source>
</reference>
<dbReference type="SUPFAM" id="SSF56925">
    <property type="entry name" value="OMPA-like"/>
    <property type="match status" value="1"/>
</dbReference>
<sequence>MKFEYKTIFPILCLVYVMNTAAQEETKKSNVVPFGIFGISYSLPISYGNNFVMEGYNLQGGLNLDGRVLFPSNWTIGGQLNYFKGNVENISAVGGISNSRILHLHITGGYSLKLVNYLRLHIAVGPGYVQYWHTQGTTRFKDDGFSLTSNLAISYNLNDSIGIYLKLDHQWDLLQVDTASELNGFFNDIKLILPSVGIALFTF</sequence>
<proteinExistence type="predicted"/>
<evidence type="ECO:0000313" key="2">
    <source>
        <dbReference type="Proteomes" id="UP000667650"/>
    </source>
</evidence>
<name>A0A964TCE0_9FLAO</name>